<comment type="similarity">
    <text evidence="1">Belongs to the AB hydrolase superfamily.</text>
</comment>
<feature type="chain" id="PRO_5021738695" evidence="4">
    <location>
        <begin position="28"/>
        <end position="602"/>
    </location>
</feature>
<dbReference type="SUPFAM" id="SSF53474">
    <property type="entry name" value="alpha/beta-Hydrolases"/>
    <property type="match status" value="1"/>
</dbReference>
<dbReference type="InterPro" id="IPR029058">
    <property type="entry name" value="AB_hydrolase_fold"/>
</dbReference>
<comment type="caution">
    <text evidence="6">The sequence shown here is derived from an EMBL/GenBank/DDBJ whole genome shotgun (WGS) entry which is preliminary data.</text>
</comment>
<dbReference type="EMBL" id="VIGH01000005">
    <property type="protein sequence ID" value="TQF68687.1"/>
    <property type="molecule type" value="Genomic_DNA"/>
</dbReference>
<dbReference type="PANTHER" id="PTHR22946:SF9">
    <property type="entry name" value="POLYKETIDE TRANSFERASE AF380"/>
    <property type="match status" value="1"/>
</dbReference>
<dbReference type="InterPro" id="IPR000383">
    <property type="entry name" value="Xaa-Pro-like_dom"/>
</dbReference>
<evidence type="ECO:0000256" key="2">
    <source>
        <dbReference type="ARBA" id="ARBA00022801"/>
    </source>
</evidence>
<dbReference type="SMART" id="SM00939">
    <property type="entry name" value="PepX_C"/>
    <property type="match status" value="1"/>
</dbReference>
<dbReference type="Proteomes" id="UP000316256">
    <property type="component" value="Unassembled WGS sequence"/>
</dbReference>
<dbReference type="RefSeq" id="WP_142099884.1">
    <property type="nucleotide sequence ID" value="NZ_VIGH01000005.1"/>
</dbReference>
<keyword evidence="7" id="KW-1185">Reference proteome</keyword>
<feature type="region of interest" description="Disordered" evidence="3">
    <location>
        <begin position="412"/>
        <end position="431"/>
    </location>
</feature>
<dbReference type="Pfam" id="PF08530">
    <property type="entry name" value="PepX_C"/>
    <property type="match status" value="1"/>
</dbReference>
<reference evidence="6 7" key="1">
    <citation type="submission" date="2019-06" db="EMBL/GenBank/DDBJ databases">
        <title>Rhodococcus spaelei sp. nov., isolated from a cave.</title>
        <authorList>
            <person name="Lee S.D."/>
        </authorList>
    </citation>
    <scope>NUCLEOTIDE SEQUENCE [LARGE SCALE GENOMIC DNA]</scope>
    <source>
        <strain evidence="6 7">C9-5</strain>
    </source>
</reference>
<name>A0A541B8P6_9NOCA</name>
<evidence type="ECO:0000259" key="5">
    <source>
        <dbReference type="SMART" id="SM00939"/>
    </source>
</evidence>
<accession>A0A541B8P6</accession>
<keyword evidence="2 6" id="KW-0378">Hydrolase</keyword>
<proteinExistence type="inferred from homology"/>
<dbReference type="PANTHER" id="PTHR22946">
    <property type="entry name" value="DIENELACTONE HYDROLASE DOMAIN-CONTAINING PROTEIN-RELATED"/>
    <property type="match status" value="1"/>
</dbReference>
<organism evidence="6 7">
    <name type="scientific">Rhodococcus spelaei</name>
    <dbReference type="NCBI Taxonomy" id="2546320"/>
    <lineage>
        <taxon>Bacteria</taxon>
        <taxon>Bacillati</taxon>
        <taxon>Actinomycetota</taxon>
        <taxon>Actinomycetes</taxon>
        <taxon>Mycobacteriales</taxon>
        <taxon>Nocardiaceae</taxon>
        <taxon>Rhodococcus</taxon>
    </lineage>
</organism>
<dbReference type="InterPro" id="IPR008979">
    <property type="entry name" value="Galactose-bd-like_sf"/>
</dbReference>
<dbReference type="Gene3D" id="2.60.120.260">
    <property type="entry name" value="Galactose-binding domain-like"/>
    <property type="match status" value="1"/>
</dbReference>
<protein>
    <submittedName>
        <fullName evidence="6">CocE/NonD family hydrolase</fullName>
    </submittedName>
</protein>
<evidence type="ECO:0000256" key="1">
    <source>
        <dbReference type="ARBA" id="ARBA00008645"/>
    </source>
</evidence>
<dbReference type="InterPro" id="IPR013736">
    <property type="entry name" value="Xaa-Pro_dipept_C"/>
</dbReference>
<feature type="domain" description="Xaa-Pro dipeptidyl-peptidase C-terminal" evidence="5">
    <location>
        <begin position="373"/>
        <end position="597"/>
    </location>
</feature>
<evidence type="ECO:0000313" key="7">
    <source>
        <dbReference type="Proteomes" id="UP000316256"/>
    </source>
</evidence>
<dbReference type="AlphaFoldDB" id="A0A541B8P6"/>
<feature type="region of interest" description="Disordered" evidence="3">
    <location>
        <begin position="438"/>
        <end position="473"/>
    </location>
</feature>
<dbReference type="InterPro" id="IPR050261">
    <property type="entry name" value="FrsA_esterase"/>
</dbReference>
<dbReference type="GO" id="GO:0008239">
    <property type="term" value="F:dipeptidyl-peptidase activity"/>
    <property type="evidence" value="ECO:0007669"/>
    <property type="project" value="InterPro"/>
</dbReference>
<dbReference type="SUPFAM" id="SSF49785">
    <property type="entry name" value="Galactose-binding domain-like"/>
    <property type="match status" value="1"/>
</dbReference>
<dbReference type="GO" id="GO:0052689">
    <property type="term" value="F:carboxylic ester hydrolase activity"/>
    <property type="evidence" value="ECO:0007669"/>
    <property type="project" value="UniProtKB-ARBA"/>
</dbReference>
<dbReference type="InterPro" id="IPR005674">
    <property type="entry name" value="CocE/Ser_esterase"/>
</dbReference>
<dbReference type="Gene3D" id="3.40.50.1820">
    <property type="entry name" value="alpha/beta hydrolase"/>
    <property type="match status" value="2"/>
</dbReference>
<gene>
    <name evidence="6" type="ORF">FK531_12810</name>
</gene>
<evidence type="ECO:0000313" key="6">
    <source>
        <dbReference type="EMBL" id="TQF68687.1"/>
    </source>
</evidence>
<evidence type="ECO:0000256" key="4">
    <source>
        <dbReference type="SAM" id="SignalP"/>
    </source>
</evidence>
<sequence>MTRVTTLLAAVAVAAAGAVIPTVAAHADPAGIAVQTLHFATTVGPDGSRLCDIEGDLYTPAGVSADDPAPAVLTTHGFGQTKDAQRPTAEFLAGRGYVVLAYSGVGFGGSGCKVGLDSPDPDGQAAQDLVSFLGGANGIAFRDAAHTQPVPGLDYVVKDRVAHDGRALANDPRVGMVGGSYGGAIQLAAAATDPRIDAIVPMITWNDLSYSLAPNSTSAVSGVSSAVPGATKTTWATMFMAAGLTAPGEAGYRADPTKLLGCPNFSDQVCTALATSMTQGFPDPQTVQFLRSASAASYVDRIHVPVLLIQGEEDTLFNLNEAQATFDALQRRGSDVKMIWQKAGHSTGGDTNLLSRAFAKPDPATQYTTARYLDWFDHYLKDSAVGTGPTFAYFQDWAAGSGDDPVRYATASSTAVGEPRSFPLSDGRQLAGGRDTIRPGTQTFGTPAGGVVAGSTPSNIKVDPGPRPENQPPGSYVDWTSDPQAAPMDVVGAPTLTVQVSTPTPVTGDLDAVVVFAKLYDVGPDGSATQINGQVAPVRIVDPSKPVQVTLPAIVHRFDTGHRVRLVLAGGDSSFRGGLVPHQVTVATGDPAQQLVLPVVAG</sequence>
<feature type="signal peptide" evidence="4">
    <location>
        <begin position="1"/>
        <end position="27"/>
    </location>
</feature>
<dbReference type="OrthoDB" id="9804819at2"/>
<keyword evidence="4" id="KW-0732">Signal</keyword>
<evidence type="ECO:0000256" key="3">
    <source>
        <dbReference type="SAM" id="MobiDB-lite"/>
    </source>
</evidence>
<dbReference type="Pfam" id="PF02129">
    <property type="entry name" value="Peptidase_S15"/>
    <property type="match status" value="1"/>
</dbReference>
<dbReference type="NCBIfam" id="TIGR00976">
    <property type="entry name" value="CocE_NonD"/>
    <property type="match status" value="1"/>
</dbReference>